<feature type="region of interest" description="Disordered" evidence="5">
    <location>
        <begin position="313"/>
        <end position="357"/>
    </location>
</feature>
<dbReference type="PANTHER" id="PTHR47959:SF19">
    <property type="entry name" value="NUCLEOLAR RNA HELICASE 2-A"/>
    <property type="match status" value="1"/>
</dbReference>
<evidence type="ECO:0000313" key="7">
    <source>
        <dbReference type="Proteomes" id="UP000186698"/>
    </source>
</evidence>
<evidence type="ECO:0000256" key="1">
    <source>
        <dbReference type="ARBA" id="ARBA00022741"/>
    </source>
</evidence>
<protein>
    <submittedName>
        <fullName evidence="8">Nucleolar RNA helicase 2-B-like isoform X1</fullName>
    </submittedName>
</protein>
<dbReference type="PROSITE" id="PS51192">
    <property type="entry name" value="HELICASE_ATP_BIND_1"/>
    <property type="match status" value="1"/>
</dbReference>
<evidence type="ECO:0000256" key="3">
    <source>
        <dbReference type="ARBA" id="ARBA00022806"/>
    </source>
</evidence>
<dbReference type="GO" id="GO:0003676">
    <property type="term" value="F:nucleic acid binding"/>
    <property type="evidence" value="ECO:0007669"/>
    <property type="project" value="InterPro"/>
</dbReference>
<gene>
    <name evidence="8" type="primary">LOC121395372</name>
</gene>
<dbReference type="Gene3D" id="3.30.70.2280">
    <property type="match status" value="1"/>
</dbReference>
<dbReference type="SUPFAM" id="SSF52540">
    <property type="entry name" value="P-loop containing nucleoside triphosphate hydrolases"/>
    <property type="match status" value="1"/>
</dbReference>
<organism evidence="7 8">
    <name type="scientific">Xenopus laevis</name>
    <name type="common">African clawed frog</name>
    <dbReference type="NCBI Taxonomy" id="8355"/>
    <lineage>
        <taxon>Eukaryota</taxon>
        <taxon>Metazoa</taxon>
        <taxon>Chordata</taxon>
        <taxon>Craniata</taxon>
        <taxon>Vertebrata</taxon>
        <taxon>Euteleostomi</taxon>
        <taxon>Amphibia</taxon>
        <taxon>Batrachia</taxon>
        <taxon>Anura</taxon>
        <taxon>Pipoidea</taxon>
        <taxon>Pipidae</taxon>
        <taxon>Xenopodinae</taxon>
        <taxon>Xenopus</taxon>
        <taxon>Xenopus</taxon>
    </lineage>
</organism>
<reference evidence="8" key="1">
    <citation type="submission" date="2025-08" db="UniProtKB">
        <authorList>
            <consortium name="RefSeq"/>
        </authorList>
    </citation>
    <scope>IDENTIFICATION</scope>
    <source>
        <strain evidence="8">J_2021</strain>
        <tissue evidence="8">Erythrocytes</tissue>
    </source>
</reference>
<dbReference type="Pfam" id="PF00270">
    <property type="entry name" value="DEAD"/>
    <property type="match status" value="2"/>
</dbReference>
<name>A0A8J1L596_XENLA</name>
<evidence type="ECO:0000313" key="8">
    <source>
        <dbReference type="RefSeq" id="XP_041424703.1"/>
    </source>
</evidence>
<feature type="domain" description="Helicase ATP-binding" evidence="6">
    <location>
        <begin position="96"/>
        <end position="206"/>
    </location>
</feature>
<evidence type="ECO:0000256" key="5">
    <source>
        <dbReference type="SAM" id="MobiDB-lite"/>
    </source>
</evidence>
<evidence type="ECO:0000256" key="2">
    <source>
        <dbReference type="ARBA" id="ARBA00022801"/>
    </source>
</evidence>
<keyword evidence="1" id="KW-0547">Nucleotide-binding</keyword>
<evidence type="ECO:0000259" key="6">
    <source>
        <dbReference type="PROSITE" id="PS51192"/>
    </source>
</evidence>
<dbReference type="SMART" id="SM00487">
    <property type="entry name" value="DEXDc"/>
    <property type="match status" value="1"/>
</dbReference>
<dbReference type="AlphaFoldDB" id="A0A8J1L596"/>
<dbReference type="GO" id="GO:0005524">
    <property type="term" value="F:ATP binding"/>
    <property type="evidence" value="ECO:0007669"/>
    <property type="project" value="UniProtKB-KW"/>
</dbReference>
<dbReference type="Proteomes" id="UP000186698">
    <property type="component" value="Chromosome 7L"/>
</dbReference>
<sequence length="357" mass="40100">MGPSRSDHRPCALGRNNSPSGWTRSGLSLRLVNRQLILMNISSLKNRHLLSRKEPNAKGVTYLFPIQSKTFHTVYSGKDVVVQARTGTGKTFSFGIPLVERLSEDQQPLARGRAPTDGIDFLVGTPGRIRDLVQNYRLDLTVLKHVVLDEVDMMFDMGFSEQVEEILSVRYKPDPEENPQTLLFSATCPDWMYNVAKKYMRQQYEKVDLVGHRSQKAAITVEHLAIECNRSQKAAVLGDIVQVYSGSHGKTIIFCDSKLQAHELSTNCGSLKQGVCFDVRSENLLSMQESWSDTRRWQFTITIELPAIQESEKSFDGGSFGGRGRRPFDRRNNSRNSSGRGGGGRRQGRSGGFRRGR</sequence>
<dbReference type="InterPro" id="IPR027417">
    <property type="entry name" value="P-loop_NTPase"/>
</dbReference>
<dbReference type="GO" id="GO:0016787">
    <property type="term" value="F:hydrolase activity"/>
    <property type="evidence" value="ECO:0007669"/>
    <property type="project" value="UniProtKB-KW"/>
</dbReference>
<keyword evidence="7" id="KW-1185">Reference proteome</keyword>
<keyword evidence="3" id="KW-0347">Helicase</keyword>
<feature type="compositionally biased region" description="Basic residues" evidence="5">
    <location>
        <begin position="346"/>
        <end position="357"/>
    </location>
</feature>
<keyword evidence="4" id="KW-0067">ATP-binding</keyword>
<dbReference type="InterPro" id="IPR014001">
    <property type="entry name" value="Helicase_ATP-bd"/>
</dbReference>
<dbReference type="GeneID" id="121395372"/>
<dbReference type="OrthoDB" id="4255at2759"/>
<proteinExistence type="predicted"/>
<dbReference type="InterPro" id="IPR011545">
    <property type="entry name" value="DEAD/DEAH_box_helicase_dom"/>
</dbReference>
<dbReference type="InterPro" id="IPR050079">
    <property type="entry name" value="DEAD_box_RNA_helicase"/>
</dbReference>
<accession>A0A8J1L596</accession>
<dbReference type="PANTHER" id="PTHR47959">
    <property type="entry name" value="ATP-DEPENDENT RNA HELICASE RHLE-RELATED"/>
    <property type="match status" value="1"/>
</dbReference>
<dbReference type="RefSeq" id="XP_041424703.1">
    <property type="nucleotide sequence ID" value="XM_041568769.1"/>
</dbReference>
<dbReference type="Gene3D" id="3.40.50.300">
    <property type="entry name" value="P-loop containing nucleotide triphosphate hydrolases"/>
    <property type="match status" value="2"/>
</dbReference>
<keyword evidence="2" id="KW-0378">Hydrolase</keyword>
<dbReference type="KEGG" id="xla:121395372"/>
<evidence type="ECO:0000256" key="4">
    <source>
        <dbReference type="ARBA" id="ARBA00022840"/>
    </source>
</evidence>
<dbReference type="GO" id="GO:0005829">
    <property type="term" value="C:cytosol"/>
    <property type="evidence" value="ECO:0007669"/>
    <property type="project" value="TreeGrafter"/>
</dbReference>
<dbReference type="GO" id="GO:0003724">
    <property type="term" value="F:RNA helicase activity"/>
    <property type="evidence" value="ECO:0007669"/>
    <property type="project" value="TreeGrafter"/>
</dbReference>